<reference evidence="3" key="1">
    <citation type="journal article" date="2019" name="Int. J. Syst. Evol. Microbiol.">
        <title>The Global Catalogue of Microorganisms (GCM) 10K type strain sequencing project: providing services to taxonomists for standard genome sequencing and annotation.</title>
        <authorList>
            <consortium name="The Broad Institute Genomics Platform"/>
            <consortium name="The Broad Institute Genome Sequencing Center for Infectious Disease"/>
            <person name="Wu L."/>
            <person name="Ma J."/>
        </authorList>
    </citation>
    <scope>NUCLEOTIDE SEQUENCE [LARGE SCALE GENOMIC DNA]</scope>
    <source>
        <strain evidence="3">TBRC 5832</strain>
    </source>
</reference>
<evidence type="ECO:0000259" key="1">
    <source>
        <dbReference type="Pfam" id="PF00717"/>
    </source>
</evidence>
<feature type="domain" description="Peptidase S24/S26A/S26B/S26C" evidence="1">
    <location>
        <begin position="30"/>
        <end position="80"/>
    </location>
</feature>
<dbReference type="InterPro" id="IPR036286">
    <property type="entry name" value="LexA/Signal_pep-like_sf"/>
</dbReference>
<organism evidence="2 3">
    <name type="scientific">Actinoplanes subglobosus</name>
    <dbReference type="NCBI Taxonomy" id="1547892"/>
    <lineage>
        <taxon>Bacteria</taxon>
        <taxon>Bacillati</taxon>
        <taxon>Actinomycetota</taxon>
        <taxon>Actinomycetes</taxon>
        <taxon>Micromonosporales</taxon>
        <taxon>Micromonosporaceae</taxon>
        <taxon>Actinoplanes</taxon>
    </lineage>
</organism>
<sequence length="123" mass="12811">MPDVLAASAGMGAMDAVAARVAAGDTVDFRPRGGSMVPLIRSGDLVTVAPVVAARVETGDIVLVRVAGTTYLHLVAAVDHERQRVQISNNRGRVNGWTSHARVYGICVAVAGRPRPRTAGKSP</sequence>
<accession>A0ABV8IR31</accession>
<dbReference type="Proteomes" id="UP001595867">
    <property type="component" value="Unassembled WGS sequence"/>
</dbReference>
<comment type="caution">
    <text evidence="2">The sequence shown here is derived from an EMBL/GenBank/DDBJ whole genome shotgun (WGS) entry which is preliminary data.</text>
</comment>
<dbReference type="Pfam" id="PF00717">
    <property type="entry name" value="Peptidase_S24"/>
    <property type="match status" value="1"/>
</dbReference>
<proteinExistence type="predicted"/>
<dbReference type="Gene3D" id="2.10.109.10">
    <property type="entry name" value="Umud Fragment, subunit A"/>
    <property type="match status" value="1"/>
</dbReference>
<protein>
    <submittedName>
        <fullName evidence="2">S24 family peptidase</fullName>
    </submittedName>
</protein>
<evidence type="ECO:0000313" key="2">
    <source>
        <dbReference type="EMBL" id="MFC4066290.1"/>
    </source>
</evidence>
<name>A0ABV8IR31_9ACTN</name>
<dbReference type="InterPro" id="IPR015927">
    <property type="entry name" value="Peptidase_S24_S26A/B/C"/>
</dbReference>
<gene>
    <name evidence="2" type="ORF">ACFO0C_15255</name>
</gene>
<dbReference type="EMBL" id="JBHSBL010000015">
    <property type="protein sequence ID" value="MFC4066290.1"/>
    <property type="molecule type" value="Genomic_DNA"/>
</dbReference>
<dbReference type="SUPFAM" id="SSF51306">
    <property type="entry name" value="LexA/Signal peptidase"/>
    <property type="match status" value="1"/>
</dbReference>
<evidence type="ECO:0000313" key="3">
    <source>
        <dbReference type="Proteomes" id="UP001595867"/>
    </source>
</evidence>
<keyword evidence="3" id="KW-1185">Reference proteome</keyword>